<dbReference type="PANTHER" id="PTHR23429:SF0">
    <property type="entry name" value="GLUCOSE-6-PHOSPHATE 1-DEHYDROGENASE"/>
    <property type="match status" value="1"/>
</dbReference>
<dbReference type="GO" id="GO:0005829">
    <property type="term" value="C:cytosol"/>
    <property type="evidence" value="ECO:0007669"/>
    <property type="project" value="TreeGrafter"/>
</dbReference>
<evidence type="ECO:0000256" key="7">
    <source>
        <dbReference type="HAMAP-Rule" id="MF_00966"/>
    </source>
</evidence>
<sequence>MASIKGNSRQDNVVVFFHYLIGVGFCYDPVVQRINAFYVIPPPHASDGEKIAVSHARLSANGFGNDVKAVQCNVIKLQRYLAEVPGDPTEENDMAVTQTAQACDLVIFGAKGDLARRKLLPSLYQLEKAGQIHPDTRILGVGRADWDKEAYTKVVREALETFMKEKIDESLWDTLSGRLDFCNLDVNDVSAFNRLGAMLDQKNRVTINYFAMPPSTFGAICKGLGEAKLNAKPARVVMEKPLGTSLSTSREINDQVGEYFEECQVYRIDHYLGKETVLNLLALRFANSLFVNNWDNRTIDHVEITVAEEVGIEGRWGYFDQAGQMRDMIQNHLLQILCMIAMSPPSDLTADSIRDAKVKVLKSLRRIDRSNVREKTVRGQYTAGFAQGKKVPGYLEEEGANKASNTETFVAIRVDIDDWRWAGVPFYLRTGKRLPTKCSEVVVYFKNPELNLFKESWQELPQNKLTIRLQPDEGVDIQILNKVPGLDHKHNLQTTKLDLSYSETFNQTHLADAYERLLLETMRGIQALFVRRDEVEEAWKWVDSITEAWAADQDAPKPYQAGTWGPVASVAMITRDGRSWNEFE</sequence>
<comment type="caution">
    <text evidence="7">Lacks conserved residue(s) required for the propagation of feature annotation.</text>
</comment>
<feature type="binding site" evidence="7">
    <location>
        <position position="240"/>
    </location>
    <ligand>
        <name>NADP(+)</name>
        <dbReference type="ChEBI" id="CHEBI:58349"/>
    </ligand>
</feature>
<feature type="binding site" evidence="7">
    <location>
        <position position="274"/>
    </location>
    <ligand>
        <name>substrate</name>
    </ligand>
</feature>
<dbReference type="GO" id="GO:0006006">
    <property type="term" value="P:glucose metabolic process"/>
    <property type="evidence" value="ECO:0007669"/>
    <property type="project" value="UniProtKB-KW"/>
</dbReference>
<name>G8LH03_9ENTR</name>
<dbReference type="InterPro" id="IPR022675">
    <property type="entry name" value="G6P_DH_C"/>
</dbReference>
<evidence type="ECO:0000259" key="9">
    <source>
        <dbReference type="Pfam" id="PF02781"/>
    </source>
</evidence>
<dbReference type="SUPFAM" id="SSF51735">
    <property type="entry name" value="NAD(P)-binding Rossmann-fold domains"/>
    <property type="match status" value="1"/>
</dbReference>
<gene>
    <name evidence="7 10" type="primary">zwf</name>
    <name evidence="10" type="ORF">EcWSU1_02777</name>
</gene>
<dbReference type="AlphaFoldDB" id="G8LH03"/>
<evidence type="ECO:0000256" key="5">
    <source>
        <dbReference type="ARBA" id="ARBA00023002"/>
    </source>
</evidence>
<dbReference type="GO" id="GO:0009051">
    <property type="term" value="P:pentose-phosphate shunt, oxidative branch"/>
    <property type="evidence" value="ECO:0007669"/>
    <property type="project" value="TreeGrafter"/>
</dbReference>
<dbReference type="Gene3D" id="3.30.360.10">
    <property type="entry name" value="Dihydrodipicolinate Reductase, domain 2"/>
    <property type="match status" value="1"/>
</dbReference>
<feature type="binding site" evidence="7">
    <location>
        <position position="270"/>
    </location>
    <ligand>
        <name>substrate</name>
    </ligand>
</feature>
<evidence type="ECO:0000313" key="11">
    <source>
        <dbReference type="Proteomes" id="UP000007838"/>
    </source>
</evidence>
<dbReference type="PRINTS" id="PR00079">
    <property type="entry name" value="G6PDHDRGNASE"/>
</dbReference>
<dbReference type="UniPathway" id="UPA00115">
    <property type="reaction ID" value="UER00408"/>
</dbReference>
<evidence type="ECO:0000256" key="2">
    <source>
        <dbReference type="ARBA" id="ARBA00009975"/>
    </source>
</evidence>
<evidence type="ECO:0000256" key="6">
    <source>
        <dbReference type="ARBA" id="ARBA00023277"/>
    </source>
</evidence>
<comment type="function">
    <text evidence="7">Catalyzes the oxidation of glucose 6-phosphate to 6-phosphogluconolactone.</text>
</comment>
<dbReference type="Pfam" id="PF02781">
    <property type="entry name" value="G6PD_C"/>
    <property type="match status" value="1"/>
</dbReference>
<evidence type="ECO:0000256" key="3">
    <source>
        <dbReference type="ARBA" id="ARBA00022526"/>
    </source>
</evidence>
<feature type="binding site" evidence="7">
    <location>
        <position position="432"/>
    </location>
    <ligand>
        <name>substrate</name>
    </ligand>
</feature>
<feature type="binding site" evidence="7">
    <location>
        <position position="327"/>
    </location>
    <ligand>
        <name>substrate</name>
    </ligand>
</feature>
<feature type="binding site" evidence="7">
    <location>
        <position position="437"/>
    </location>
    <ligand>
        <name>substrate</name>
    </ligand>
</feature>
<comment type="pathway">
    <text evidence="1 7">Carbohydrate degradation; pentose phosphate pathway; D-ribulose 5-phosphate from D-glucose 6-phosphate (oxidative stage): step 1/3.</text>
</comment>
<dbReference type="InterPro" id="IPR036291">
    <property type="entry name" value="NAD(P)-bd_dom_sf"/>
</dbReference>
<evidence type="ECO:0000256" key="4">
    <source>
        <dbReference type="ARBA" id="ARBA00022857"/>
    </source>
</evidence>
<dbReference type="EC" id="1.1.1.49" evidence="7"/>
<dbReference type="Pfam" id="PF00479">
    <property type="entry name" value="G6PD_N"/>
    <property type="match status" value="1"/>
</dbReference>
<dbReference type="GO" id="GO:0004345">
    <property type="term" value="F:glucose-6-phosphate dehydrogenase activity"/>
    <property type="evidence" value="ECO:0007669"/>
    <property type="project" value="UniProtKB-UniRule"/>
</dbReference>
<proteinExistence type="inferred from homology"/>
<protein>
    <recommendedName>
        <fullName evidence="7">Glucose-6-phosphate 1-dehydrogenase</fullName>
        <shortName evidence="7">G6PD</shortName>
        <ecNumber evidence="7">1.1.1.49</ecNumber>
    </recommendedName>
</protein>
<dbReference type="InterPro" id="IPR019796">
    <property type="entry name" value="G6P_DH_AS"/>
</dbReference>
<reference evidence="10 11" key="1">
    <citation type="journal article" date="2011" name="Stand. Genomic Sci.">
        <title>Complete genome of the onion pathogen Enterobacter cloacae EcWSU1.</title>
        <authorList>
            <person name="Humann J.L."/>
            <person name="Wildung M."/>
            <person name="Cheng C.H."/>
            <person name="Lee T."/>
            <person name="Stewart J.E."/>
            <person name="Drew J.C."/>
            <person name="Triplett E.W."/>
            <person name="Main D."/>
            <person name="Schroeder B.K."/>
        </authorList>
    </citation>
    <scope>NUCLEOTIDE SEQUENCE [LARGE SCALE GENOMIC DNA]</scope>
    <source>
        <strain evidence="10 11">EcWSU1</strain>
    </source>
</reference>
<dbReference type="FunFam" id="3.30.360.10:FF:000011">
    <property type="entry name" value="Glucose-6-phosphate 1-dehydrogenase"/>
    <property type="match status" value="1"/>
</dbReference>
<dbReference type="HOGENOM" id="CLU_013524_5_0_6"/>
<dbReference type="SUPFAM" id="SSF55347">
    <property type="entry name" value="Glyceraldehyde-3-phosphate dehydrogenase-like, C-terminal domain"/>
    <property type="match status" value="1"/>
</dbReference>
<feature type="binding site" evidence="7">
    <location>
        <begin position="185"/>
        <end position="186"/>
    </location>
    <ligand>
        <name>NADP(+)</name>
        <dbReference type="ChEBI" id="CHEBI:58349"/>
    </ligand>
</feature>
<feature type="binding site" evidence="7">
    <location>
        <position position="308"/>
    </location>
    <ligand>
        <name>substrate</name>
    </ligand>
</feature>
<keyword evidence="5 7" id="KW-0560">Oxidoreductase</keyword>
<evidence type="ECO:0000256" key="1">
    <source>
        <dbReference type="ARBA" id="ARBA00004937"/>
    </source>
</evidence>
<evidence type="ECO:0000313" key="10">
    <source>
        <dbReference type="EMBL" id="AEW74209.1"/>
    </source>
</evidence>
<dbReference type="EMBL" id="CP002886">
    <property type="protein sequence ID" value="AEW74209.1"/>
    <property type="molecule type" value="Genomic_DNA"/>
</dbReference>
<keyword evidence="4 7" id="KW-0521">NADP</keyword>
<dbReference type="NCBIfam" id="TIGR00871">
    <property type="entry name" value="zwf"/>
    <property type="match status" value="1"/>
</dbReference>
<dbReference type="PIRSF" id="PIRSF000110">
    <property type="entry name" value="G6PD"/>
    <property type="match status" value="1"/>
</dbReference>
<dbReference type="KEGG" id="eec:EcWSU1_02777"/>
<dbReference type="GO" id="GO:0050661">
    <property type="term" value="F:NADP binding"/>
    <property type="evidence" value="ECO:0007669"/>
    <property type="project" value="UniProtKB-UniRule"/>
</dbReference>
<comment type="catalytic activity">
    <reaction evidence="7">
        <text>D-glucose 6-phosphate + NADP(+) = 6-phospho-D-glucono-1,5-lactone + NADPH + H(+)</text>
        <dbReference type="Rhea" id="RHEA:15841"/>
        <dbReference type="ChEBI" id="CHEBI:15378"/>
        <dbReference type="ChEBI" id="CHEBI:57783"/>
        <dbReference type="ChEBI" id="CHEBI:57955"/>
        <dbReference type="ChEBI" id="CHEBI:58349"/>
        <dbReference type="ChEBI" id="CHEBI:61548"/>
        <dbReference type="EC" id="1.1.1.49"/>
    </reaction>
</comment>
<organism evidence="10 11">
    <name type="scientific">Enterobacter ludwigii</name>
    <dbReference type="NCBI Taxonomy" id="299767"/>
    <lineage>
        <taxon>Bacteria</taxon>
        <taxon>Pseudomonadati</taxon>
        <taxon>Pseudomonadota</taxon>
        <taxon>Gammaproteobacteria</taxon>
        <taxon>Enterobacterales</taxon>
        <taxon>Enterobacteriaceae</taxon>
        <taxon>Enterobacter</taxon>
        <taxon>Enterobacter cloacae complex</taxon>
    </lineage>
</organism>
<dbReference type="Proteomes" id="UP000007838">
    <property type="component" value="Chromosome"/>
</dbReference>
<dbReference type="InterPro" id="IPR022674">
    <property type="entry name" value="G6P_DH_NAD-bd"/>
</dbReference>
<dbReference type="InterPro" id="IPR001282">
    <property type="entry name" value="G6P_DH"/>
</dbReference>
<dbReference type="STRING" id="299767.GCA_900068845_01654"/>
<keyword evidence="3 7" id="KW-0313">Glucose metabolism</keyword>
<dbReference type="eggNOG" id="COG0364">
    <property type="taxonomic scope" value="Bacteria"/>
</dbReference>
<feature type="domain" description="Glucose-6-phosphate dehydrogenase NAD-binding" evidence="8">
    <location>
        <begin position="106"/>
        <end position="279"/>
    </location>
</feature>
<feature type="binding site" evidence="7">
    <location>
        <position position="143"/>
    </location>
    <ligand>
        <name>NADP(+)</name>
        <dbReference type="ChEBI" id="CHEBI:58349"/>
    </ligand>
</feature>
<comment type="similarity">
    <text evidence="2 7">Belongs to the glucose-6-phosphate dehydrogenase family.</text>
</comment>
<feature type="domain" description="Glucose-6-phosphate dehydrogenase C-terminal" evidence="9">
    <location>
        <begin position="281"/>
        <end position="581"/>
    </location>
</feature>
<dbReference type="Gene3D" id="3.40.50.720">
    <property type="entry name" value="NAD(P)-binding Rossmann-like Domain"/>
    <property type="match status" value="1"/>
</dbReference>
<dbReference type="NCBIfam" id="NF009492">
    <property type="entry name" value="PRK12853.1-3"/>
    <property type="match status" value="1"/>
</dbReference>
<feature type="active site" description="Proton acceptor" evidence="7">
    <location>
        <position position="332"/>
    </location>
</feature>
<accession>G8LH03</accession>
<dbReference type="PANTHER" id="PTHR23429">
    <property type="entry name" value="GLUCOSE-6-PHOSPHATE 1-DEHYDROGENASE G6PD"/>
    <property type="match status" value="1"/>
</dbReference>
<dbReference type="PROSITE" id="PS00069">
    <property type="entry name" value="G6P_DEHYDROGENASE"/>
    <property type="match status" value="1"/>
</dbReference>
<dbReference type="HAMAP" id="MF_00966">
    <property type="entry name" value="G6PD"/>
    <property type="match status" value="1"/>
</dbReference>
<keyword evidence="6 7" id="KW-0119">Carbohydrate metabolism</keyword>
<evidence type="ECO:0000259" key="8">
    <source>
        <dbReference type="Pfam" id="PF00479"/>
    </source>
</evidence>
<dbReference type="FunFam" id="3.40.50.720:FF:000079">
    <property type="entry name" value="Glucose-6-phosphate 1-dehydrogenase"/>
    <property type="match status" value="1"/>
</dbReference>